<organism evidence="3 4">
    <name type="scientific">Teichococcus coralli</name>
    <dbReference type="NCBI Taxonomy" id="2545983"/>
    <lineage>
        <taxon>Bacteria</taxon>
        <taxon>Pseudomonadati</taxon>
        <taxon>Pseudomonadota</taxon>
        <taxon>Alphaproteobacteria</taxon>
        <taxon>Acetobacterales</taxon>
        <taxon>Roseomonadaceae</taxon>
        <taxon>Roseomonas</taxon>
    </lineage>
</organism>
<feature type="compositionally biased region" description="Pro residues" evidence="1">
    <location>
        <begin position="505"/>
        <end position="521"/>
    </location>
</feature>
<proteinExistence type="predicted"/>
<protein>
    <submittedName>
        <fullName evidence="3">AsmA family protein</fullName>
    </submittedName>
</protein>
<gene>
    <name evidence="3" type="ORF">E0493_11620</name>
</gene>
<feature type="domain" description="AsmA" evidence="2">
    <location>
        <begin position="455"/>
        <end position="715"/>
    </location>
</feature>
<dbReference type="InterPro" id="IPR052894">
    <property type="entry name" value="AsmA-related"/>
</dbReference>
<keyword evidence="4" id="KW-1185">Reference proteome</keyword>
<feature type="region of interest" description="Disordered" evidence="1">
    <location>
        <begin position="489"/>
        <end position="530"/>
    </location>
</feature>
<dbReference type="Pfam" id="PF05170">
    <property type="entry name" value="AsmA"/>
    <property type="match status" value="2"/>
</dbReference>
<dbReference type="EMBL" id="SNVJ01000008">
    <property type="protein sequence ID" value="MXP63993.1"/>
    <property type="molecule type" value="Genomic_DNA"/>
</dbReference>
<dbReference type="PANTHER" id="PTHR30441">
    <property type="entry name" value="DUF748 DOMAIN-CONTAINING PROTEIN"/>
    <property type="match status" value="1"/>
</dbReference>
<accession>A0A845B8Q3</accession>
<dbReference type="OrthoDB" id="225437at2"/>
<dbReference type="GO" id="GO:0090313">
    <property type="term" value="P:regulation of protein targeting to membrane"/>
    <property type="evidence" value="ECO:0007669"/>
    <property type="project" value="TreeGrafter"/>
</dbReference>
<evidence type="ECO:0000259" key="2">
    <source>
        <dbReference type="Pfam" id="PF05170"/>
    </source>
</evidence>
<evidence type="ECO:0000313" key="4">
    <source>
        <dbReference type="Proteomes" id="UP000460715"/>
    </source>
</evidence>
<feature type="compositionally biased region" description="Polar residues" evidence="1">
    <location>
        <begin position="837"/>
        <end position="846"/>
    </location>
</feature>
<name>A0A845B8Q3_9PROT</name>
<evidence type="ECO:0000313" key="3">
    <source>
        <dbReference type="EMBL" id="MXP63993.1"/>
    </source>
</evidence>
<dbReference type="Proteomes" id="UP000460715">
    <property type="component" value="Unassembled WGS sequence"/>
</dbReference>
<comment type="caution">
    <text evidence="3">The sequence shown here is derived from an EMBL/GenBank/DDBJ whole genome shotgun (WGS) entry which is preliminary data.</text>
</comment>
<feature type="region of interest" description="Disordered" evidence="1">
    <location>
        <begin position="825"/>
        <end position="857"/>
    </location>
</feature>
<feature type="compositionally biased region" description="Low complexity" evidence="1">
    <location>
        <begin position="489"/>
        <end position="504"/>
    </location>
</feature>
<feature type="domain" description="AsmA" evidence="2">
    <location>
        <begin position="36"/>
        <end position="134"/>
    </location>
</feature>
<dbReference type="PANTHER" id="PTHR30441:SF4">
    <property type="entry name" value="PROTEIN ASMA"/>
    <property type="match status" value="1"/>
</dbReference>
<dbReference type="InterPro" id="IPR007844">
    <property type="entry name" value="AsmA"/>
</dbReference>
<sequence>MAAPRRRTRLLLAGGLILVGVPALAWGGLNLLLRDSVLRPRLVAAVEQATGRRLTLSGPLGVKLSLVPTITLEGVALANAPGGTRPEMLTARRVEAELALVPLLSRRLDFQRITLIEPDLLLETDAAGAGNWRFGPPRPGAPGGAPPARPGSEEAGLLPSVAAVNIEGGKLTWRDARSGRSEVLDVRHFALRAASPAAPLTFEGAFGLRGLDVAAEGSTGPLPRLLGASAEPADWPLRLSLSAPGLQAVLDGGMRRPEAAAGWHAHLDASADRAERLAPLLPGMAFPPLSGLRLAAELAEGSKDGPPAVGALRASVAGGDLGQWVPGLGLGPATLGAETADQPLALSATLNLRGLPLQAEGRLPPVAALMRGTGGPLSLALNGPAMAARFKGDLPLPGKPEGGGMLSAEAADTAPLLAALALPAPRLTDARFATRLALSAGRLTAGELRLQSREATLEGEATFRQGTPRPALSGRLSAQRLDLDALLAPAPAGSPAAPTAAQPAAPTPPGAATPAVPPRPELPGRAGGPRRVIPPLPLPLAPLRALDADLPLQVQELRLGGVSYRDLSTHATLAAGRLSLDPLAVTLPGGRLAGSLGADAAAEPPRLSVSLRQEGAGLDLRPLLQAYGLPPQASGHVELDTALQGTGGDLQALAASLSGHFGLALANGQIDNALLERLGGGLRKALVPNAPNAGSTALRCIALRLMLQDGMARPQAMLIETGLADVVGSGEINLRDESLALRLLPQVRIGGVGLTAPVLVGGSLANPSYRLDPAGTAAAAAGIVGELAGQQKEGQDNLLGQLAQQLAGRGAGSLPDCAQQLAVARGGRQGPVPPDQPQRNGGQKSNPLDLLRGLLGR</sequence>
<dbReference type="RefSeq" id="WP_160937108.1">
    <property type="nucleotide sequence ID" value="NZ_SNVJ01000008.1"/>
</dbReference>
<evidence type="ECO:0000256" key="1">
    <source>
        <dbReference type="SAM" id="MobiDB-lite"/>
    </source>
</evidence>
<dbReference type="GO" id="GO:0005886">
    <property type="term" value="C:plasma membrane"/>
    <property type="evidence" value="ECO:0007669"/>
    <property type="project" value="TreeGrafter"/>
</dbReference>
<reference evidence="3 4" key="1">
    <citation type="submission" date="2019-03" db="EMBL/GenBank/DDBJ databases">
        <title>Roseomonas sp. a novel Roseomonas species isolated from Sea whip Gorgonian.</title>
        <authorList>
            <person name="Li F."/>
            <person name="Pan X."/>
            <person name="Huang S."/>
            <person name="Li Z."/>
            <person name="Meng B."/>
        </authorList>
    </citation>
    <scope>NUCLEOTIDE SEQUENCE [LARGE SCALE GENOMIC DNA]</scope>
    <source>
        <strain evidence="3 4">M0104</strain>
    </source>
</reference>
<dbReference type="AlphaFoldDB" id="A0A845B8Q3"/>